<dbReference type="PANTHER" id="PTHR38471:SF2">
    <property type="entry name" value="FOUR HELIX BUNDLE PROTEIN"/>
    <property type="match status" value="1"/>
</dbReference>
<evidence type="ECO:0000313" key="2">
    <source>
        <dbReference type="Proteomes" id="UP000422108"/>
    </source>
</evidence>
<dbReference type="PANTHER" id="PTHR38471">
    <property type="entry name" value="FOUR HELIX BUNDLE PROTEIN"/>
    <property type="match status" value="1"/>
</dbReference>
<evidence type="ECO:0000313" key="1">
    <source>
        <dbReference type="EMBL" id="BBO88560.1"/>
    </source>
</evidence>
<gene>
    <name evidence="1" type="primary">wzd</name>
    <name evidence="1" type="ORF">DSCOOX_17400</name>
</gene>
<dbReference type="NCBIfam" id="NF008912">
    <property type="entry name" value="PRK12275.1-6"/>
    <property type="match status" value="1"/>
</dbReference>
<organism evidence="1 2">
    <name type="scientific">Desulfosarcina ovata subsp. ovata</name>
    <dbReference type="NCBI Taxonomy" id="2752305"/>
    <lineage>
        <taxon>Bacteria</taxon>
        <taxon>Pseudomonadati</taxon>
        <taxon>Thermodesulfobacteriota</taxon>
        <taxon>Desulfobacteria</taxon>
        <taxon>Desulfobacterales</taxon>
        <taxon>Desulfosarcinaceae</taxon>
        <taxon>Desulfosarcina</taxon>
    </lineage>
</organism>
<dbReference type="InterPro" id="IPR012657">
    <property type="entry name" value="23S_rRNA-intervening_sequence"/>
</dbReference>
<dbReference type="AlphaFoldDB" id="A0A5K8A936"/>
<protein>
    <recommendedName>
        <fullName evidence="3">Four helix bundle protein</fullName>
    </recommendedName>
</protein>
<dbReference type="EMBL" id="AP021879">
    <property type="protein sequence ID" value="BBO88560.1"/>
    <property type="molecule type" value="Genomic_DNA"/>
</dbReference>
<dbReference type="Gene3D" id="1.20.1440.60">
    <property type="entry name" value="23S rRNA-intervening sequence"/>
    <property type="match status" value="1"/>
</dbReference>
<dbReference type="SUPFAM" id="SSF158446">
    <property type="entry name" value="IVS-encoded protein-like"/>
    <property type="match status" value="1"/>
</dbReference>
<dbReference type="Proteomes" id="UP000422108">
    <property type="component" value="Chromosome"/>
</dbReference>
<evidence type="ECO:0008006" key="3">
    <source>
        <dbReference type="Google" id="ProtNLM"/>
    </source>
</evidence>
<proteinExistence type="predicted"/>
<reference evidence="1 2" key="1">
    <citation type="submission" date="2019-11" db="EMBL/GenBank/DDBJ databases">
        <title>Comparative genomics of hydrocarbon-degrading Desulfosarcina strains.</title>
        <authorList>
            <person name="Watanabe M."/>
            <person name="Kojima H."/>
            <person name="Fukui M."/>
        </authorList>
    </citation>
    <scope>NUCLEOTIDE SEQUENCE [LARGE SCALE GENOMIC DNA]</scope>
    <source>
        <strain evidence="2">oXyS1</strain>
    </source>
</reference>
<keyword evidence="2" id="KW-1185">Reference proteome</keyword>
<sequence>MSKGFKELVVWQKSRDLAINIYEITKHGNFRKDYGLADQIRRSSVSVPSNIAEGDERDTDKDAVRFLYIAKGSLAELRTQLEIATQIGYVDDDDFKSLDQQAITIGKMLGGLIKARSKK</sequence>
<dbReference type="RefSeq" id="WP_155309855.1">
    <property type="nucleotide sequence ID" value="NZ_AP021879.1"/>
</dbReference>
<name>A0A5K8A936_9BACT</name>
<dbReference type="NCBIfam" id="TIGR02436">
    <property type="entry name" value="four helix bundle protein"/>
    <property type="match status" value="1"/>
</dbReference>
<accession>A0A5K8A936</accession>
<dbReference type="CDD" id="cd16377">
    <property type="entry name" value="23S_rRNA_IVP_like"/>
    <property type="match status" value="1"/>
</dbReference>
<dbReference type="Pfam" id="PF05635">
    <property type="entry name" value="23S_rRNA_IVP"/>
    <property type="match status" value="1"/>
</dbReference>
<dbReference type="InterPro" id="IPR036583">
    <property type="entry name" value="23S_rRNA_IVS_sf"/>
</dbReference>